<sequence length="166" mass="18817">MRHEASWQTERLHHVVIDELKVLVANPVLHIPLPSCEEVVHHSHLVAVHHQLVGQVGAHEAGSPGDLEKEEVVNQKQNQLDWPSTEKRGLHNVITCCFMSDKELAMCRPEEKTSIHRSRIFSRRGATAWREKRFSKESILLIKSPDPHLGFSEGLGSGLQLRKLLP</sequence>
<comment type="caution">
    <text evidence="1">The sequence shown here is derived from an EMBL/GenBank/DDBJ whole genome shotgun (WGS) entry which is preliminary data.</text>
</comment>
<gene>
    <name evidence="1" type="ORF">EYF80_057677</name>
</gene>
<dbReference type="EMBL" id="SRLO01002882">
    <property type="protein sequence ID" value="TNN32163.1"/>
    <property type="molecule type" value="Genomic_DNA"/>
</dbReference>
<dbReference type="Proteomes" id="UP000314294">
    <property type="component" value="Unassembled WGS sequence"/>
</dbReference>
<organism evidence="1 2">
    <name type="scientific">Liparis tanakae</name>
    <name type="common">Tanaka's snailfish</name>
    <dbReference type="NCBI Taxonomy" id="230148"/>
    <lineage>
        <taxon>Eukaryota</taxon>
        <taxon>Metazoa</taxon>
        <taxon>Chordata</taxon>
        <taxon>Craniata</taxon>
        <taxon>Vertebrata</taxon>
        <taxon>Euteleostomi</taxon>
        <taxon>Actinopterygii</taxon>
        <taxon>Neopterygii</taxon>
        <taxon>Teleostei</taxon>
        <taxon>Neoteleostei</taxon>
        <taxon>Acanthomorphata</taxon>
        <taxon>Eupercaria</taxon>
        <taxon>Perciformes</taxon>
        <taxon>Cottioidei</taxon>
        <taxon>Cottales</taxon>
        <taxon>Liparidae</taxon>
        <taxon>Liparis</taxon>
    </lineage>
</organism>
<dbReference type="AlphaFoldDB" id="A0A4Z2ETN7"/>
<keyword evidence="2" id="KW-1185">Reference proteome</keyword>
<proteinExistence type="predicted"/>
<accession>A0A4Z2ETN7</accession>
<name>A0A4Z2ETN7_9TELE</name>
<reference evidence="1 2" key="1">
    <citation type="submission" date="2019-03" db="EMBL/GenBank/DDBJ databases">
        <title>First draft genome of Liparis tanakae, snailfish: a comprehensive survey of snailfish specific genes.</title>
        <authorList>
            <person name="Kim W."/>
            <person name="Song I."/>
            <person name="Jeong J.-H."/>
            <person name="Kim D."/>
            <person name="Kim S."/>
            <person name="Ryu S."/>
            <person name="Song J.Y."/>
            <person name="Lee S.K."/>
        </authorList>
    </citation>
    <scope>NUCLEOTIDE SEQUENCE [LARGE SCALE GENOMIC DNA]</scope>
    <source>
        <tissue evidence="1">Muscle</tissue>
    </source>
</reference>
<evidence type="ECO:0000313" key="1">
    <source>
        <dbReference type="EMBL" id="TNN32163.1"/>
    </source>
</evidence>
<evidence type="ECO:0000313" key="2">
    <source>
        <dbReference type="Proteomes" id="UP000314294"/>
    </source>
</evidence>
<protein>
    <submittedName>
        <fullName evidence="1">Uncharacterized protein</fullName>
    </submittedName>
</protein>